<evidence type="ECO:0000256" key="5">
    <source>
        <dbReference type="SAM" id="Phobius"/>
    </source>
</evidence>
<reference evidence="7" key="1">
    <citation type="submission" date="2018-06" db="EMBL/GenBank/DDBJ databases">
        <title>Complete genome of Pseudomonas insecticola strain QZS01.</title>
        <authorList>
            <person name="Wang J."/>
            <person name="Su Q."/>
        </authorList>
    </citation>
    <scope>NUCLEOTIDE SEQUENCE [LARGE SCALE GENOMIC DNA]</scope>
    <source>
        <strain evidence="7">QZS01</strain>
    </source>
</reference>
<keyword evidence="5" id="KW-0472">Membrane</keyword>
<dbReference type="AlphaFoldDB" id="A0A3Q9JN63"/>
<dbReference type="Pfam" id="PF07963">
    <property type="entry name" value="N_methyl"/>
    <property type="match status" value="1"/>
</dbReference>
<name>A0A3Q9JN63_9GAMM</name>
<dbReference type="EMBL" id="CP029822">
    <property type="protein sequence ID" value="AZS51641.1"/>
    <property type="molecule type" value="Genomic_DNA"/>
</dbReference>
<keyword evidence="4" id="KW-0281">Fimbrium</keyword>
<dbReference type="InterPro" id="IPR001082">
    <property type="entry name" value="Pilin"/>
</dbReference>
<dbReference type="Pfam" id="PF00114">
    <property type="entry name" value="Pilin"/>
    <property type="match status" value="1"/>
</dbReference>
<dbReference type="Gene3D" id="3.30.700.10">
    <property type="entry name" value="Glycoprotein, Type 4 Pilin"/>
    <property type="match status" value="1"/>
</dbReference>
<protein>
    <recommendedName>
        <fullName evidence="3">Pilin</fullName>
    </recommendedName>
</protein>
<dbReference type="InterPro" id="IPR012902">
    <property type="entry name" value="N_methyl_site"/>
</dbReference>
<sequence length="162" mass="16847">MKAMQKGFTLIELMIVIAIIGILAAIAIPAYQDYIGRSQMAEALSLASGQKGAVAEYYSSNTACPDNAKTNYENGGIAKKSQISGKYVQEVTVGSGGSTIIISGTTSATSTCDIKAKMRSANVAQGIMGKTLTLGMVPTSGAFQWGCTSDADNKFLPATCQK</sequence>
<evidence type="ECO:0000256" key="3">
    <source>
        <dbReference type="ARBA" id="ARBA00029638"/>
    </source>
</evidence>
<dbReference type="PROSITE" id="PS00409">
    <property type="entry name" value="PROKAR_NTER_METHYL"/>
    <property type="match status" value="1"/>
</dbReference>
<dbReference type="PANTHER" id="PTHR30093:SF34">
    <property type="entry name" value="PREPILIN PEPTIDASE-DEPENDENT PROTEIN D"/>
    <property type="match status" value="1"/>
</dbReference>
<dbReference type="KEGG" id="emo:DM558_13060"/>
<feature type="transmembrane region" description="Helical" evidence="5">
    <location>
        <begin position="7"/>
        <end position="31"/>
    </location>
</feature>
<organism evidence="6 7">
    <name type="scientific">Entomomonas moraniae</name>
    <dbReference type="NCBI Taxonomy" id="2213226"/>
    <lineage>
        <taxon>Bacteria</taxon>
        <taxon>Pseudomonadati</taxon>
        <taxon>Pseudomonadota</taxon>
        <taxon>Gammaproteobacteria</taxon>
        <taxon>Pseudomonadales</taxon>
        <taxon>Pseudomonadaceae</taxon>
        <taxon>Entomomonas</taxon>
    </lineage>
</organism>
<evidence type="ECO:0000256" key="1">
    <source>
        <dbReference type="ARBA" id="ARBA00005233"/>
    </source>
</evidence>
<keyword evidence="2" id="KW-0488">Methylation</keyword>
<dbReference type="RefSeq" id="WP_127164374.1">
    <property type="nucleotide sequence ID" value="NZ_CP029822.1"/>
</dbReference>
<dbReference type="PANTHER" id="PTHR30093">
    <property type="entry name" value="GENERAL SECRETION PATHWAY PROTEIN G"/>
    <property type="match status" value="1"/>
</dbReference>
<dbReference type="GO" id="GO:0009289">
    <property type="term" value="C:pilus"/>
    <property type="evidence" value="ECO:0007669"/>
    <property type="project" value="InterPro"/>
</dbReference>
<evidence type="ECO:0000313" key="6">
    <source>
        <dbReference type="EMBL" id="AZS51641.1"/>
    </source>
</evidence>
<accession>A0A3Q9JN63</accession>
<proteinExistence type="inferred from homology"/>
<dbReference type="Proteomes" id="UP000273143">
    <property type="component" value="Chromosome"/>
</dbReference>
<dbReference type="NCBIfam" id="TIGR02532">
    <property type="entry name" value="IV_pilin_GFxxxE"/>
    <property type="match status" value="1"/>
</dbReference>
<evidence type="ECO:0000256" key="4">
    <source>
        <dbReference type="RuleBase" id="RU000389"/>
    </source>
</evidence>
<evidence type="ECO:0000256" key="2">
    <source>
        <dbReference type="ARBA" id="ARBA00022481"/>
    </source>
</evidence>
<keyword evidence="5" id="KW-0812">Transmembrane</keyword>
<dbReference type="InterPro" id="IPR045584">
    <property type="entry name" value="Pilin-like"/>
</dbReference>
<dbReference type="GO" id="GO:0007155">
    <property type="term" value="P:cell adhesion"/>
    <property type="evidence" value="ECO:0007669"/>
    <property type="project" value="InterPro"/>
</dbReference>
<comment type="similarity">
    <text evidence="1 4">Belongs to the N-Me-Phe pilin family.</text>
</comment>
<keyword evidence="7" id="KW-1185">Reference proteome</keyword>
<dbReference type="SUPFAM" id="SSF54523">
    <property type="entry name" value="Pili subunits"/>
    <property type="match status" value="1"/>
</dbReference>
<evidence type="ECO:0000313" key="7">
    <source>
        <dbReference type="Proteomes" id="UP000273143"/>
    </source>
</evidence>
<keyword evidence="5" id="KW-1133">Transmembrane helix</keyword>
<gene>
    <name evidence="6" type="ORF">DM558_13060</name>
</gene>